<dbReference type="CTD" id="20231887"/>
<dbReference type="RefSeq" id="XP_009056807.1">
    <property type="nucleotide sequence ID" value="XM_009058559.1"/>
</dbReference>
<dbReference type="PROSITE" id="PS51760">
    <property type="entry name" value="GH10_2"/>
    <property type="match status" value="1"/>
</dbReference>
<dbReference type="GO" id="GO:0000272">
    <property type="term" value="P:polysaccharide catabolic process"/>
    <property type="evidence" value="ECO:0007669"/>
    <property type="project" value="UniProtKB-KW"/>
</dbReference>
<dbReference type="HOGENOM" id="CLU_008797_1_0_1"/>
<dbReference type="Pfam" id="PF00331">
    <property type="entry name" value="Glyco_hydro_10"/>
    <property type="match status" value="1"/>
</dbReference>
<dbReference type="GeneID" id="20231887"/>
<dbReference type="GO" id="GO:0031176">
    <property type="term" value="F:endo-1,4-beta-xylanase activity"/>
    <property type="evidence" value="ECO:0007669"/>
    <property type="project" value="UniProtKB-ARBA"/>
</dbReference>
<feature type="non-terminal residue" evidence="6">
    <location>
        <position position="1"/>
    </location>
</feature>
<dbReference type="PANTHER" id="PTHR31490:SF1">
    <property type="entry name" value="ENDO-1,4-BETA-XYLANASE 1"/>
    <property type="match status" value="1"/>
</dbReference>
<evidence type="ECO:0000256" key="4">
    <source>
        <dbReference type="ARBA" id="ARBA00023326"/>
    </source>
</evidence>
<feature type="domain" description="GH10" evidence="5">
    <location>
        <begin position="1"/>
        <end position="234"/>
    </location>
</feature>
<accession>V4A7D9</accession>
<keyword evidence="2" id="KW-0378">Hydrolase</keyword>
<dbReference type="InterPro" id="IPR001000">
    <property type="entry name" value="GH10_dom"/>
</dbReference>
<dbReference type="PRINTS" id="PR00134">
    <property type="entry name" value="GLHYDRLASE10"/>
</dbReference>
<dbReference type="PANTHER" id="PTHR31490">
    <property type="entry name" value="GLYCOSYL HYDROLASE"/>
    <property type="match status" value="1"/>
</dbReference>
<dbReference type="AlphaFoldDB" id="V4A7D9"/>
<dbReference type="SMART" id="SM00633">
    <property type="entry name" value="Glyco_10"/>
    <property type="match status" value="1"/>
</dbReference>
<dbReference type="EMBL" id="KB202050">
    <property type="protein sequence ID" value="ESO92667.1"/>
    <property type="molecule type" value="Genomic_DNA"/>
</dbReference>
<evidence type="ECO:0000313" key="6">
    <source>
        <dbReference type="EMBL" id="ESO92667.1"/>
    </source>
</evidence>
<evidence type="ECO:0000259" key="5">
    <source>
        <dbReference type="PROSITE" id="PS51760"/>
    </source>
</evidence>
<dbReference type="SUPFAM" id="SSF51445">
    <property type="entry name" value="(Trans)glycosidases"/>
    <property type="match status" value="1"/>
</dbReference>
<protein>
    <recommendedName>
        <fullName evidence="5">GH10 domain-containing protein</fullName>
    </recommendedName>
</protein>
<dbReference type="Gene3D" id="3.20.20.80">
    <property type="entry name" value="Glycosidases"/>
    <property type="match status" value="1"/>
</dbReference>
<dbReference type="OMA" id="KANWYED"/>
<name>V4A7D9_LOTGI</name>
<dbReference type="OrthoDB" id="1650875at2759"/>
<dbReference type="InterPro" id="IPR017853">
    <property type="entry name" value="GH"/>
</dbReference>
<keyword evidence="7" id="KW-1185">Reference proteome</keyword>
<keyword evidence="4" id="KW-0624">Polysaccharide degradation</keyword>
<evidence type="ECO:0000313" key="7">
    <source>
        <dbReference type="Proteomes" id="UP000030746"/>
    </source>
</evidence>
<proteinExistence type="inferred from homology"/>
<dbReference type="Proteomes" id="UP000030746">
    <property type="component" value="Unassembled WGS sequence"/>
</dbReference>
<dbReference type="InterPro" id="IPR044846">
    <property type="entry name" value="GH10"/>
</dbReference>
<evidence type="ECO:0000256" key="2">
    <source>
        <dbReference type="ARBA" id="ARBA00022801"/>
    </source>
</evidence>
<reference evidence="6 7" key="1">
    <citation type="journal article" date="2013" name="Nature">
        <title>Insights into bilaterian evolution from three spiralian genomes.</title>
        <authorList>
            <person name="Simakov O."/>
            <person name="Marletaz F."/>
            <person name="Cho S.J."/>
            <person name="Edsinger-Gonzales E."/>
            <person name="Havlak P."/>
            <person name="Hellsten U."/>
            <person name="Kuo D.H."/>
            <person name="Larsson T."/>
            <person name="Lv J."/>
            <person name="Arendt D."/>
            <person name="Savage R."/>
            <person name="Osoegawa K."/>
            <person name="de Jong P."/>
            <person name="Grimwood J."/>
            <person name="Chapman J.A."/>
            <person name="Shapiro H."/>
            <person name="Aerts A."/>
            <person name="Otillar R.P."/>
            <person name="Terry A.Y."/>
            <person name="Boore J.L."/>
            <person name="Grigoriev I.V."/>
            <person name="Lindberg D.R."/>
            <person name="Seaver E.C."/>
            <person name="Weisblat D.A."/>
            <person name="Putnam N.H."/>
            <person name="Rokhsar D.S."/>
        </authorList>
    </citation>
    <scope>NUCLEOTIDE SEQUENCE [LARGE SCALE GENOMIC DNA]</scope>
</reference>
<gene>
    <name evidence="6" type="ORF">LOTGIDRAFT_120667</name>
</gene>
<sequence length="298" mass="34810">HLFKNLYHFSIPARGHNIFWDSWPFVPDWLKYLPPDDVKREVEHRIHYIANITKGKVESWDVSNEILHGVFYEKKMNDRFYCHKMFQLLHKLDPALKLFLNDYQIVVNGTSTSAYLDQAKEYKDNNVPVHALGIQSHFDQFFNPDPTVILKRLDHIGRAGLPLWITEMDVVANDEKLRSEWYERLYRMYFSHPSVSAIIVWGFWGPKHWIGDQASLVSGKDYQINAAGQAYLDLIYKEWTTHVTKKMSSSGKSFTERGFHGDYEVIVRYKGSPIKYQTFTLKKGGMTVNVPITDINGM</sequence>
<evidence type="ECO:0000256" key="3">
    <source>
        <dbReference type="ARBA" id="ARBA00023277"/>
    </source>
</evidence>
<evidence type="ECO:0000256" key="1">
    <source>
        <dbReference type="ARBA" id="ARBA00007495"/>
    </source>
</evidence>
<keyword evidence="3" id="KW-0119">Carbohydrate metabolism</keyword>
<dbReference type="KEGG" id="lgi:LOTGIDRAFT_120667"/>
<comment type="similarity">
    <text evidence="1">Belongs to the glycosyl hydrolase 10 (cellulase F) family.</text>
</comment>
<organism evidence="6 7">
    <name type="scientific">Lottia gigantea</name>
    <name type="common">Giant owl limpet</name>
    <dbReference type="NCBI Taxonomy" id="225164"/>
    <lineage>
        <taxon>Eukaryota</taxon>
        <taxon>Metazoa</taxon>
        <taxon>Spiralia</taxon>
        <taxon>Lophotrochozoa</taxon>
        <taxon>Mollusca</taxon>
        <taxon>Gastropoda</taxon>
        <taxon>Patellogastropoda</taxon>
        <taxon>Lottioidea</taxon>
        <taxon>Lottiidae</taxon>
        <taxon>Lottia</taxon>
    </lineage>
</organism>